<evidence type="ECO:0008006" key="6">
    <source>
        <dbReference type="Google" id="ProtNLM"/>
    </source>
</evidence>
<dbReference type="PROSITE" id="PS50930">
    <property type="entry name" value="HTH_LYTTR"/>
    <property type="match status" value="1"/>
</dbReference>
<organism evidence="4 5">
    <name type="scientific">Arsenicibacter rosenii</name>
    <dbReference type="NCBI Taxonomy" id="1750698"/>
    <lineage>
        <taxon>Bacteria</taxon>
        <taxon>Pseudomonadati</taxon>
        <taxon>Bacteroidota</taxon>
        <taxon>Cytophagia</taxon>
        <taxon>Cytophagales</taxon>
        <taxon>Spirosomataceae</taxon>
        <taxon>Arsenicibacter</taxon>
    </lineage>
</organism>
<dbReference type="SUPFAM" id="SSF52172">
    <property type="entry name" value="CheY-like"/>
    <property type="match status" value="1"/>
</dbReference>
<protein>
    <recommendedName>
        <fullName evidence="6">DNA-binding response regulator</fullName>
    </recommendedName>
</protein>
<keyword evidence="5" id="KW-1185">Reference proteome</keyword>
<dbReference type="PANTHER" id="PTHR37299">
    <property type="entry name" value="TRANSCRIPTIONAL REGULATOR-RELATED"/>
    <property type="match status" value="1"/>
</dbReference>
<dbReference type="PANTHER" id="PTHR37299:SF1">
    <property type="entry name" value="STAGE 0 SPORULATION PROTEIN A HOMOLOG"/>
    <property type="match status" value="1"/>
</dbReference>
<dbReference type="EMBL" id="MORL01000029">
    <property type="protein sequence ID" value="OIN56081.1"/>
    <property type="molecule type" value="Genomic_DNA"/>
</dbReference>
<comment type="caution">
    <text evidence="4">The sequence shown here is derived from an EMBL/GenBank/DDBJ whole genome shotgun (WGS) entry which is preliminary data.</text>
</comment>
<dbReference type="Proteomes" id="UP000181790">
    <property type="component" value="Unassembled WGS sequence"/>
</dbReference>
<sequence length="242" mass="27984">MYRALVIDDEPRACNILEILVSKYIPEISLFRRATTPPEGISLIQSMRPHLVFLDIEMPMQNGFDVLNAIDDIDFEVIFTTAYSQFALQAIKVSALDYLLKPIDVDELRLAFDKFLRKQTETLRPKALIRNLAENLSVSKPNQQRLPISTTEGLHFLPIAEIIRCEASSNYTFFHLTGNRRFCASKTLKEFEGMLKDHDFVRVHKSHLVNMQFVQLIDPAGVIHLTDNTRLTMSRRQRKRLH</sequence>
<evidence type="ECO:0000313" key="4">
    <source>
        <dbReference type="EMBL" id="OIN56081.1"/>
    </source>
</evidence>
<feature type="domain" description="HTH LytTR-type" evidence="3">
    <location>
        <begin position="146"/>
        <end position="242"/>
    </location>
</feature>
<name>A0A1S2VBH3_9BACT</name>
<dbReference type="GO" id="GO:0003677">
    <property type="term" value="F:DNA binding"/>
    <property type="evidence" value="ECO:0007669"/>
    <property type="project" value="InterPro"/>
</dbReference>
<proteinExistence type="predicted"/>
<dbReference type="SMART" id="SM00850">
    <property type="entry name" value="LytTR"/>
    <property type="match status" value="1"/>
</dbReference>
<evidence type="ECO:0000259" key="2">
    <source>
        <dbReference type="PROSITE" id="PS50110"/>
    </source>
</evidence>
<dbReference type="Gene3D" id="2.40.50.1020">
    <property type="entry name" value="LytTr DNA-binding domain"/>
    <property type="match status" value="1"/>
</dbReference>
<dbReference type="SMART" id="SM00448">
    <property type="entry name" value="REC"/>
    <property type="match status" value="1"/>
</dbReference>
<reference evidence="4 5" key="1">
    <citation type="submission" date="2016-10" db="EMBL/GenBank/DDBJ databases">
        <title>Arsenicibacter rosenii gen. nov., sp. nov., an efficient arsenic-methylating bacterium isolated from an arsenic-contaminated paddy soil.</title>
        <authorList>
            <person name="Huang K."/>
        </authorList>
    </citation>
    <scope>NUCLEOTIDE SEQUENCE [LARGE SCALE GENOMIC DNA]</scope>
    <source>
        <strain evidence="4 5">SM-1</strain>
    </source>
</reference>
<dbReference type="InterPro" id="IPR007492">
    <property type="entry name" value="LytTR_DNA-bd_dom"/>
</dbReference>
<evidence type="ECO:0000259" key="3">
    <source>
        <dbReference type="PROSITE" id="PS50930"/>
    </source>
</evidence>
<feature type="modified residue" description="4-aspartylphosphate" evidence="1">
    <location>
        <position position="55"/>
    </location>
</feature>
<dbReference type="OrthoDB" id="1646880at2"/>
<accession>A0A1S2VBH3</accession>
<dbReference type="Pfam" id="PF04397">
    <property type="entry name" value="LytTR"/>
    <property type="match status" value="1"/>
</dbReference>
<dbReference type="InterPro" id="IPR046947">
    <property type="entry name" value="LytR-like"/>
</dbReference>
<feature type="domain" description="Response regulatory" evidence="2">
    <location>
        <begin position="3"/>
        <end position="116"/>
    </location>
</feature>
<keyword evidence="1" id="KW-0597">Phosphoprotein</keyword>
<dbReference type="InterPro" id="IPR001789">
    <property type="entry name" value="Sig_transdc_resp-reg_receiver"/>
</dbReference>
<dbReference type="Gene3D" id="3.40.50.2300">
    <property type="match status" value="1"/>
</dbReference>
<dbReference type="AlphaFoldDB" id="A0A1S2VBH3"/>
<dbReference type="PROSITE" id="PS50110">
    <property type="entry name" value="RESPONSE_REGULATORY"/>
    <property type="match status" value="1"/>
</dbReference>
<dbReference type="InterPro" id="IPR011006">
    <property type="entry name" value="CheY-like_superfamily"/>
</dbReference>
<gene>
    <name evidence="4" type="ORF">BLX24_26860</name>
</gene>
<evidence type="ECO:0000256" key="1">
    <source>
        <dbReference type="PROSITE-ProRule" id="PRU00169"/>
    </source>
</evidence>
<dbReference type="Pfam" id="PF00072">
    <property type="entry name" value="Response_reg"/>
    <property type="match status" value="1"/>
</dbReference>
<dbReference type="RefSeq" id="WP_071506321.1">
    <property type="nucleotide sequence ID" value="NZ_MORL01000029.1"/>
</dbReference>
<dbReference type="GO" id="GO:0000156">
    <property type="term" value="F:phosphorelay response regulator activity"/>
    <property type="evidence" value="ECO:0007669"/>
    <property type="project" value="InterPro"/>
</dbReference>
<evidence type="ECO:0000313" key="5">
    <source>
        <dbReference type="Proteomes" id="UP000181790"/>
    </source>
</evidence>